<gene>
    <name evidence="8" type="ORF">DW099_18435</name>
</gene>
<protein>
    <submittedName>
        <fullName evidence="8">FMN-binding protein</fullName>
    </submittedName>
</protein>
<evidence type="ECO:0000256" key="4">
    <source>
        <dbReference type="ARBA" id="ARBA00022643"/>
    </source>
</evidence>
<evidence type="ECO:0000313" key="9">
    <source>
        <dbReference type="Proteomes" id="UP000284841"/>
    </source>
</evidence>
<feature type="signal peptide" evidence="6">
    <location>
        <begin position="1"/>
        <end position="29"/>
    </location>
</feature>
<evidence type="ECO:0000256" key="2">
    <source>
        <dbReference type="ARBA" id="ARBA00022553"/>
    </source>
</evidence>
<dbReference type="InterPro" id="IPR010209">
    <property type="entry name" value="Ion_transpt_RnfG/RsxG"/>
</dbReference>
<dbReference type="OrthoDB" id="9794010at2"/>
<organism evidence="8 9">
    <name type="scientific">Emergencia timonensis</name>
    <dbReference type="NCBI Taxonomy" id="1776384"/>
    <lineage>
        <taxon>Bacteria</taxon>
        <taxon>Bacillati</taxon>
        <taxon>Bacillota</taxon>
        <taxon>Clostridia</taxon>
        <taxon>Peptostreptococcales</taxon>
        <taxon>Anaerovoracaceae</taxon>
        <taxon>Emergencia</taxon>
    </lineage>
</organism>
<dbReference type="EMBL" id="QRMS01000008">
    <property type="protein sequence ID" value="RHJ83701.1"/>
    <property type="molecule type" value="Genomic_DNA"/>
</dbReference>
<reference evidence="8 9" key="1">
    <citation type="submission" date="2018-08" db="EMBL/GenBank/DDBJ databases">
        <title>A genome reference for cultivated species of the human gut microbiota.</title>
        <authorList>
            <person name="Zou Y."/>
            <person name="Xue W."/>
            <person name="Luo G."/>
        </authorList>
    </citation>
    <scope>NUCLEOTIDE SEQUENCE [LARGE SCALE GENOMIC DNA]</scope>
    <source>
        <strain evidence="8 9">AM07-24</strain>
    </source>
</reference>
<evidence type="ECO:0000256" key="5">
    <source>
        <dbReference type="ARBA" id="ARBA00022982"/>
    </source>
</evidence>
<keyword evidence="9" id="KW-1185">Reference proteome</keyword>
<dbReference type="GO" id="GO:0022900">
    <property type="term" value="P:electron transport chain"/>
    <property type="evidence" value="ECO:0007669"/>
    <property type="project" value="InterPro"/>
</dbReference>
<dbReference type="GO" id="GO:0005886">
    <property type="term" value="C:plasma membrane"/>
    <property type="evidence" value="ECO:0007669"/>
    <property type="project" value="InterPro"/>
</dbReference>
<keyword evidence="4" id="KW-0288">FMN</keyword>
<dbReference type="PANTHER" id="PTHR36118:SF1">
    <property type="entry name" value="ION-TRANSLOCATING OXIDOREDUCTASE COMPLEX SUBUNIT G"/>
    <property type="match status" value="1"/>
</dbReference>
<dbReference type="SMART" id="SM00900">
    <property type="entry name" value="FMN_bind"/>
    <property type="match status" value="1"/>
</dbReference>
<sequence length="190" mass="19990">MKNNNTFKEYVAPIVVLVCICLVITAALAATYGVAKPIIDENTIKAANEARAELLPAADTFTKYTGKLVTEEKDKVYVEECYVADNGSGMVVTVVTKSFGGALTEMIGIDSNGAITGVKVTAHADTPGLGTKAHAPEHLKQYKGLTELTSTAAKDDSSVTYITGATISSNAVHYGVYCALDQYKAMGGVQ</sequence>
<dbReference type="GO" id="GO:0010181">
    <property type="term" value="F:FMN binding"/>
    <property type="evidence" value="ECO:0007669"/>
    <property type="project" value="InterPro"/>
</dbReference>
<evidence type="ECO:0000313" key="8">
    <source>
        <dbReference type="EMBL" id="RHJ83701.1"/>
    </source>
</evidence>
<dbReference type="InterPro" id="IPR007329">
    <property type="entry name" value="FMN-bd"/>
</dbReference>
<dbReference type="Proteomes" id="UP000284841">
    <property type="component" value="Unassembled WGS sequence"/>
</dbReference>
<name>A0A415DUG0_9FIRM</name>
<dbReference type="PANTHER" id="PTHR36118">
    <property type="entry name" value="ION-TRANSLOCATING OXIDOREDUCTASE COMPLEX SUBUNIT G"/>
    <property type="match status" value="1"/>
</dbReference>
<proteinExistence type="predicted"/>
<dbReference type="GeneID" id="83003563"/>
<feature type="chain" id="PRO_5019241181" evidence="6">
    <location>
        <begin position="30"/>
        <end position="190"/>
    </location>
</feature>
<comment type="caution">
    <text evidence="8">The sequence shown here is derived from an EMBL/GenBank/DDBJ whole genome shotgun (WGS) entry which is preliminary data.</text>
</comment>
<keyword evidence="1" id="KW-0813">Transport</keyword>
<accession>A0A415DUG0</accession>
<dbReference type="Pfam" id="PF04205">
    <property type="entry name" value="FMN_bind"/>
    <property type="match status" value="1"/>
</dbReference>
<dbReference type="AlphaFoldDB" id="A0A415DUG0"/>
<feature type="domain" description="FMN-binding" evidence="7">
    <location>
        <begin position="98"/>
        <end position="183"/>
    </location>
</feature>
<keyword evidence="6" id="KW-0732">Signal</keyword>
<dbReference type="RefSeq" id="WP_067535070.1">
    <property type="nucleotide sequence ID" value="NZ_AP025567.1"/>
</dbReference>
<evidence type="ECO:0000259" key="7">
    <source>
        <dbReference type="SMART" id="SM00900"/>
    </source>
</evidence>
<evidence type="ECO:0000256" key="3">
    <source>
        <dbReference type="ARBA" id="ARBA00022630"/>
    </source>
</evidence>
<keyword evidence="5" id="KW-0249">Electron transport</keyword>
<evidence type="ECO:0000256" key="6">
    <source>
        <dbReference type="SAM" id="SignalP"/>
    </source>
</evidence>
<evidence type="ECO:0000256" key="1">
    <source>
        <dbReference type="ARBA" id="ARBA00022448"/>
    </source>
</evidence>
<dbReference type="PIRSF" id="PIRSF006091">
    <property type="entry name" value="E_trnsport_RnfG"/>
    <property type="match status" value="1"/>
</dbReference>
<keyword evidence="3" id="KW-0285">Flavoprotein</keyword>
<dbReference type="STRING" id="1776384.GCA_900086585_01179"/>
<dbReference type="GO" id="GO:0009055">
    <property type="term" value="F:electron transfer activity"/>
    <property type="evidence" value="ECO:0007669"/>
    <property type="project" value="InterPro"/>
</dbReference>
<keyword evidence="2" id="KW-0597">Phosphoprotein</keyword>